<dbReference type="PRINTS" id="PR00452">
    <property type="entry name" value="SH3DOMAIN"/>
</dbReference>
<reference evidence="4" key="2">
    <citation type="submission" date="2025-09" db="UniProtKB">
        <authorList>
            <consortium name="Ensembl"/>
        </authorList>
    </citation>
    <scope>IDENTIFICATION</scope>
</reference>
<dbReference type="PANTHER" id="PTHR46026:SF1">
    <property type="entry name" value="RHO-TYPE GUANINE NUCLEOTIDE EXCHANGE FACTOR, ISOFORM F"/>
    <property type="match status" value="1"/>
</dbReference>
<protein>
    <recommendedName>
        <fullName evidence="3">SH3 domain-containing protein</fullName>
    </recommendedName>
</protein>
<organism evidence="4 5">
    <name type="scientific">Mola mola</name>
    <name type="common">Ocean sunfish</name>
    <name type="synonym">Tetraodon mola</name>
    <dbReference type="NCBI Taxonomy" id="94237"/>
    <lineage>
        <taxon>Eukaryota</taxon>
        <taxon>Metazoa</taxon>
        <taxon>Chordata</taxon>
        <taxon>Craniata</taxon>
        <taxon>Vertebrata</taxon>
        <taxon>Euteleostomi</taxon>
        <taxon>Actinopterygii</taxon>
        <taxon>Neopterygii</taxon>
        <taxon>Teleostei</taxon>
        <taxon>Neoteleostei</taxon>
        <taxon>Acanthomorphata</taxon>
        <taxon>Eupercaria</taxon>
        <taxon>Tetraodontiformes</taxon>
        <taxon>Molidae</taxon>
        <taxon>Mola</taxon>
    </lineage>
</organism>
<reference evidence="4" key="1">
    <citation type="submission" date="2025-08" db="UniProtKB">
        <authorList>
            <consortium name="Ensembl"/>
        </authorList>
    </citation>
    <scope>IDENTIFICATION</scope>
</reference>
<evidence type="ECO:0000313" key="5">
    <source>
        <dbReference type="Proteomes" id="UP000261620"/>
    </source>
</evidence>
<dbReference type="OMA" id="TECEEGW"/>
<dbReference type="Pfam" id="PF07653">
    <property type="entry name" value="SH3_2"/>
    <property type="match status" value="1"/>
</dbReference>
<dbReference type="AlphaFoldDB" id="A0A3Q3VLR6"/>
<dbReference type="Ensembl" id="ENSMMOT00000001406.1">
    <property type="protein sequence ID" value="ENSMMOP00000001378.1"/>
    <property type="gene ID" value="ENSMMOG00000001159.1"/>
</dbReference>
<evidence type="ECO:0000259" key="3">
    <source>
        <dbReference type="PROSITE" id="PS50002"/>
    </source>
</evidence>
<name>A0A3Q3VLR6_MOLML</name>
<sequence length="160" mass="18191">TSFKALYPFTARNGEELSFSADDIIDVDDTTECEEGWLYGSKQGRMGWFPQSYVERTVAKAAGVKSMFAQRFLSLSFLSLPFDYNLVVGNLLAQALCSWTAKTDNHLNFNKDDVIQVLDKREGEWWTGSVGDCTGLFPSNYVKPKEADVRTLNTNYTQWW</sequence>
<feature type="domain" description="SH3" evidence="3">
    <location>
        <begin position="88"/>
        <end position="147"/>
    </location>
</feature>
<evidence type="ECO:0000256" key="2">
    <source>
        <dbReference type="PROSITE-ProRule" id="PRU00192"/>
    </source>
</evidence>
<evidence type="ECO:0000313" key="4">
    <source>
        <dbReference type="Ensembl" id="ENSMMOP00000001378.1"/>
    </source>
</evidence>
<dbReference type="Pfam" id="PF14604">
    <property type="entry name" value="SH3_9"/>
    <property type="match status" value="1"/>
</dbReference>
<dbReference type="PROSITE" id="PS50002">
    <property type="entry name" value="SH3"/>
    <property type="match status" value="2"/>
</dbReference>
<dbReference type="InterPro" id="IPR036028">
    <property type="entry name" value="SH3-like_dom_sf"/>
</dbReference>
<dbReference type="InterPro" id="IPR001452">
    <property type="entry name" value="SH3_domain"/>
</dbReference>
<dbReference type="PANTHER" id="PTHR46026">
    <property type="entry name" value="RHO-TYPE GUANINE NUCLEOTIDE EXCHANGE FACTOR, ISOFORM F"/>
    <property type="match status" value="1"/>
</dbReference>
<dbReference type="SUPFAM" id="SSF50044">
    <property type="entry name" value="SH3-domain"/>
    <property type="match status" value="2"/>
</dbReference>
<dbReference type="Proteomes" id="UP000261620">
    <property type="component" value="Unplaced"/>
</dbReference>
<dbReference type="Gene3D" id="2.30.30.40">
    <property type="entry name" value="SH3 Domains"/>
    <property type="match status" value="2"/>
</dbReference>
<dbReference type="SMART" id="SM00326">
    <property type="entry name" value="SH3"/>
    <property type="match status" value="2"/>
</dbReference>
<feature type="domain" description="SH3" evidence="3">
    <location>
        <begin position="1"/>
        <end position="59"/>
    </location>
</feature>
<proteinExistence type="predicted"/>
<dbReference type="STRING" id="94237.ENSMMOP00000001378"/>
<keyword evidence="5" id="KW-1185">Reference proteome</keyword>
<evidence type="ECO:0000256" key="1">
    <source>
        <dbReference type="ARBA" id="ARBA00022443"/>
    </source>
</evidence>
<accession>A0A3Q3VLR6</accession>
<keyword evidence="1 2" id="KW-0728">SH3 domain</keyword>